<protein>
    <submittedName>
        <fullName evidence="1">Uncharacterized protein</fullName>
    </submittedName>
</protein>
<reference evidence="1" key="1">
    <citation type="submission" date="2014-11" db="EMBL/GenBank/DDBJ databases">
        <authorList>
            <person name="Amaro Gonzalez C."/>
        </authorList>
    </citation>
    <scope>NUCLEOTIDE SEQUENCE</scope>
</reference>
<accession>A0A0E9WEP6</accession>
<name>A0A0E9WEP6_ANGAN</name>
<dbReference type="AlphaFoldDB" id="A0A0E9WEP6"/>
<sequence length="31" mass="3766">MEIFLNQHSTYIFTAFTIFINNYYSYKIIAV</sequence>
<dbReference type="EMBL" id="GBXM01019718">
    <property type="protein sequence ID" value="JAH88859.1"/>
    <property type="molecule type" value="Transcribed_RNA"/>
</dbReference>
<evidence type="ECO:0000313" key="1">
    <source>
        <dbReference type="EMBL" id="JAH88859.1"/>
    </source>
</evidence>
<proteinExistence type="predicted"/>
<organism evidence="1">
    <name type="scientific">Anguilla anguilla</name>
    <name type="common">European freshwater eel</name>
    <name type="synonym">Muraena anguilla</name>
    <dbReference type="NCBI Taxonomy" id="7936"/>
    <lineage>
        <taxon>Eukaryota</taxon>
        <taxon>Metazoa</taxon>
        <taxon>Chordata</taxon>
        <taxon>Craniata</taxon>
        <taxon>Vertebrata</taxon>
        <taxon>Euteleostomi</taxon>
        <taxon>Actinopterygii</taxon>
        <taxon>Neopterygii</taxon>
        <taxon>Teleostei</taxon>
        <taxon>Anguilliformes</taxon>
        <taxon>Anguillidae</taxon>
        <taxon>Anguilla</taxon>
    </lineage>
</organism>
<reference evidence="1" key="2">
    <citation type="journal article" date="2015" name="Fish Shellfish Immunol.">
        <title>Early steps in the European eel (Anguilla anguilla)-Vibrio vulnificus interaction in the gills: Role of the RtxA13 toxin.</title>
        <authorList>
            <person name="Callol A."/>
            <person name="Pajuelo D."/>
            <person name="Ebbesson L."/>
            <person name="Teles M."/>
            <person name="MacKenzie S."/>
            <person name="Amaro C."/>
        </authorList>
    </citation>
    <scope>NUCLEOTIDE SEQUENCE</scope>
</reference>